<dbReference type="EMBL" id="CAHIKZ030005215">
    <property type="protein sequence ID" value="CAE1321118.1"/>
    <property type="molecule type" value="Genomic_DNA"/>
</dbReference>
<accession>A0A812EHD8</accession>
<name>A0A812EHD8_ACAPH</name>
<comment type="caution">
    <text evidence="1">The sequence shown here is derived from an EMBL/GenBank/DDBJ whole genome shotgun (WGS) entry which is preliminary data.</text>
</comment>
<evidence type="ECO:0000313" key="1">
    <source>
        <dbReference type="EMBL" id="CAE1321118.1"/>
    </source>
</evidence>
<gene>
    <name evidence="1" type="ORF">SPHA_71253</name>
</gene>
<dbReference type="Gene3D" id="1.25.40.20">
    <property type="entry name" value="Ankyrin repeat-containing domain"/>
    <property type="match status" value="1"/>
</dbReference>
<dbReference type="SMART" id="SM00248">
    <property type="entry name" value="ANK"/>
    <property type="match status" value="1"/>
</dbReference>
<proteinExistence type="predicted"/>
<reference evidence="1" key="1">
    <citation type="submission" date="2021-01" db="EMBL/GenBank/DDBJ databases">
        <authorList>
            <person name="Li R."/>
            <person name="Bekaert M."/>
        </authorList>
    </citation>
    <scope>NUCLEOTIDE SEQUENCE</scope>
    <source>
        <strain evidence="1">Farmed</strain>
    </source>
</reference>
<evidence type="ECO:0000313" key="2">
    <source>
        <dbReference type="Proteomes" id="UP000597762"/>
    </source>
</evidence>
<protein>
    <submittedName>
        <fullName evidence="1">Uncharacterized protein</fullName>
    </submittedName>
</protein>
<dbReference type="Pfam" id="PF13606">
    <property type="entry name" value="Ank_3"/>
    <property type="match status" value="1"/>
</dbReference>
<dbReference type="InterPro" id="IPR036770">
    <property type="entry name" value="Ankyrin_rpt-contain_sf"/>
</dbReference>
<dbReference type="SUPFAM" id="SSF48403">
    <property type="entry name" value="Ankyrin repeat"/>
    <property type="match status" value="1"/>
</dbReference>
<dbReference type="AlphaFoldDB" id="A0A812EHD8"/>
<sequence length="153" mass="16989">MSDCSVNDGSVETRLPDGRSIFDLITSNNLNAIRSLLTPLTLRERQTIVYQKIEHKTLLYHACERGFKDIAKYLLDECGADIDDGYCDGSESELPSRIAIKKLDVFLLLLLLRRGAALNNNRKISSASLYGIHGDSSVIYPVGLLSSNSYHVL</sequence>
<keyword evidence="2" id="KW-1185">Reference proteome</keyword>
<organism evidence="1 2">
    <name type="scientific">Acanthosepion pharaonis</name>
    <name type="common">Pharaoh cuttlefish</name>
    <name type="synonym">Sepia pharaonis</name>
    <dbReference type="NCBI Taxonomy" id="158019"/>
    <lineage>
        <taxon>Eukaryota</taxon>
        <taxon>Metazoa</taxon>
        <taxon>Spiralia</taxon>
        <taxon>Lophotrochozoa</taxon>
        <taxon>Mollusca</taxon>
        <taxon>Cephalopoda</taxon>
        <taxon>Coleoidea</taxon>
        <taxon>Decapodiformes</taxon>
        <taxon>Sepiida</taxon>
        <taxon>Sepiina</taxon>
        <taxon>Sepiidae</taxon>
        <taxon>Acanthosepion</taxon>
    </lineage>
</organism>
<dbReference type="Proteomes" id="UP000597762">
    <property type="component" value="Unassembled WGS sequence"/>
</dbReference>
<dbReference type="InterPro" id="IPR002110">
    <property type="entry name" value="Ankyrin_rpt"/>
</dbReference>